<proteinExistence type="predicted"/>
<organism evidence="3 4">
    <name type="scientific">Stachybotrys chlorohalonatus (strain IBT 40285)</name>
    <dbReference type="NCBI Taxonomy" id="1283841"/>
    <lineage>
        <taxon>Eukaryota</taxon>
        <taxon>Fungi</taxon>
        <taxon>Dikarya</taxon>
        <taxon>Ascomycota</taxon>
        <taxon>Pezizomycotina</taxon>
        <taxon>Sordariomycetes</taxon>
        <taxon>Hypocreomycetidae</taxon>
        <taxon>Hypocreales</taxon>
        <taxon>Stachybotryaceae</taxon>
        <taxon>Stachybotrys</taxon>
    </lineage>
</organism>
<dbReference type="OrthoDB" id="118256at2759"/>
<dbReference type="GO" id="GO:0005576">
    <property type="term" value="C:extracellular region"/>
    <property type="evidence" value="ECO:0007669"/>
    <property type="project" value="InterPro"/>
</dbReference>
<dbReference type="AlphaFoldDB" id="A0A084QCM6"/>
<dbReference type="Pfam" id="PF25312">
    <property type="entry name" value="Allergen_Asp_f_4"/>
    <property type="match status" value="1"/>
</dbReference>
<evidence type="ECO:0008006" key="5">
    <source>
        <dbReference type="Google" id="ProtNLM"/>
    </source>
</evidence>
<dbReference type="EMBL" id="KL660839">
    <property type="protein sequence ID" value="KFA61711.1"/>
    <property type="molecule type" value="Genomic_DNA"/>
</dbReference>
<feature type="chain" id="PRO_5001779254" description="Allergen Asp f 4" evidence="2">
    <location>
        <begin position="20"/>
        <end position="302"/>
    </location>
</feature>
<dbReference type="InterPro" id="IPR038903">
    <property type="entry name" value="Allergen_Asp_f_4"/>
</dbReference>
<reference evidence="3 4" key="1">
    <citation type="journal article" date="2014" name="BMC Genomics">
        <title>Comparative genome sequencing reveals chemotype-specific gene clusters in the toxigenic black mold Stachybotrys.</title>
        <authorList>
            <person name="Semeiks J."/>
            <person name="Borek D."/>
            <person name="Otwinowski Z."/>
            <person name="Grishin N.V."/>
        </authorList>
    </citation>
    <scope>NUCLEOTIDE SEQUENCE [LARGE SCALE GENOMIC DNA]</scope>
    <source>
        <strain evidence="3 4">IBT 40285</strain>
    </source>
</reference>
<dbReference type="OMA" id="HFHERRT"/>
<keyword evidence="2" id="KW-0732">Signal</keyword>
<gene>
    <name evidence="3" type="ORF">S40285_10105</name>
</gene>
<dbReference type="HOGENOM" id="CLU_043430_0_0_1"/>
<feature type="compositionally biased region" description="Acidic residues" evidence="1">
    <location>
        <begin position="71"/>
        <end position="81"/>
    </location>
</feature>
<feature type="signal peptide" evidence="2">
    <location>
        <begin position="1"/>
        <end position="19"/>
    </location>
</feature>
<dbReference type="PANTHER" id="PTHR42039">
    <property type="entry name" value="PUTATIVE (AFU_ORTHOLOGUE AFUA_3G02940)-RELATED"/>
    <property type="match status" value="1"/>
</dbReference>
<evidence type="ECO:0000313" key="4">
    <source>
        <dbReference type="Proteomes" id="UP000028524"/>
    </source>
</evidence>
<dbReference type="Proteomes" id="UP000028524">
    <property type="component" value="Unassembled WGS sequence"/>
</dbReference>
<dbReference type="InParanoid" id="A0A084QCM6"/>
<dbReference type="GO" id="GO:0019863">
    <property type="term" value="F:IgE binding"/>
    <property type="evidence" value="ECO:0007669"/>
    <property type="project" value="InterPro"/>
</dbReference>
<protein>
    <recommendedName>
        <fullName evidence="5">Allergen Asp f 4</fullName>
    </recommendedName>
</protein>
<feature type="compositionally biased region" description="Low complexity" evidence="1">
    <location>
        <begin position="47"/>
        <end position="70"/>
    </location>
</feature>
<name>A0A084QCM6_STAC4</name>
<accession>A0A084QCM6</accession>
<evidence type="ECO:0000313" key="3">
    <source>
        <dbReference type="EMBL" id="KFA61711.1"/>
    </source>
</evidence>
<keyword evidence="4" id="KW-1185">Reference proteome</keyword>
<sequence>MKFSATALLLTTAALGVSAHPSGHHHMHRSVGKRGNFYMANRPAPEPTTTSVAPAPVTTSAAPAPTVQAVEQEEQPEEEDTASNNDDSGSGSGSGTVKPFCGGNYKRATAAEIAYTGNMGAPGNYGCNLMMVDNDVADEYKYTTTFTNDSGEDQSCVCFLKIGPEGLINGFFEGNQAVNFDLPAGGKRVLAADENSQGGCACGAGGVPLTSHGGFASTWLEFDFGNTSNDEWSGADASCLVSAAYGLDIPGLQVCGHGTCSTINPGGTGTNAYLGGMEALDGVGLNIAPGKVRLDVVVGYQG</sequence>
<dbReference type="PANTHER" id="PTHR42039:SF1">
    <property type="entry name" value="PUTATIVE (AFU_ORTHOLOGUE AFUA_3G02940)-RELATED"/>
    <property type="match status" value="1"/>
</dbReference>
<evidence type="ECO:0000256" key="2">
    <source>
        <dbReference type="SAM" id="SignalP"/>
    </source>
</evidence>
<feature type="region of interest" description="Disordered" evidence="1">
    <location>
        <begin position="37"/>
        <end position="96"/>
    </location>
</feature>
<evidence type="ECO:0000256" key="1">
    <source>
        <dbReference type="SAM" id="MobiDB-lite"/>
    </source>
</evidence>